<keyword evidence="5" id="KW-1185">Reference proteome</keyword>
<dbReference type="PANTHER" id="PTHR33662:SF2">
    <property type="entry name" value="UBIQUITIN THIOESTERASE OTULIN"/>
    <property type="match status" value="1"/>
</dbReference>
<evidence type="ECO:0000313" key="5">
    <source>
        <dbReference type="Proteomes" id="UP001266305"/>
    </source>
</evidence>
<evidence type="ECO:0000313" key="4">
    <source>
        <dbReference type="EMBL" id="KAK2117642.1"/>
    </source>
</evidence>
<comment type="subcellular location">
    <subcellularLocation>
        <location evidence="1">Cytoplasm</location>
    </subcellularLocation>
</comment>
<sequence>MRQLHERLVECGVRKQKEFEEVFQLWQFVIDSLFLFLSEEDMYRAADEIEKEKELLIHERGASAWYLACSSHWSPPYRGPRQNGNSEPRLSVAPEMDIMDYCKKEWRGNTQKATCMKKYLDTQDRGGLHCAHSLMRIPLLSLCECRGYEEVSQKFTSIRRVRGDNYCALRATLFQAMSQAAGLPPWLQDPELTLSMLYGSQSLCLAAARSSDLHSNYGDGLAWLKNVGQHFGSYEEPNSEVIHLCPAQFYDFSPDTPGLLEESHFLCCHQSDWVSACLSNADSADNQRETKYKYSRNKKRETSILPEKLISKYNWIRQWKLGLKFDGKNEDLVDKIKESLTLLRKKKKLNKEFVWYKVYRFKSGKLNVWAGLAEMRTAEARQIACDELFTNEEEEYSLYEAVKFLMLNRAIELYNDKEKGKEVPFFSVLLFARDTSNDPGQLLRNHLNQVGHTGGLEQVEMFLLAYAVRHTIQVYRLSKYNTEEFITVYPTDPPKDWPVVTLIAEDDRHYNIPVRVCEETSL</sequence>
<dbReference type="EMBL" id="JASSZA010000002">
    <property type="protein sequence ID" value="KAK2117642.1"/>
    <property type="molecule type" value="Genomic_DNA"/>
</dbReference>
<protein>
    <recommendedName>
        <fullName evidence="6">Ubiquitinyl hydrolase 1</fullName>
    </recommendedName>
</protein>
<dbReference type="Proteomes" id="UP001266305">
    <property type="component" value="Unassembled WGS sequence"/>
</dbReference>
<evidence type="ECO:0000256" key="2">
    <source>
        <dbReference type="ARBA" id="ARBA00010267"/>
    </source>
</evidence>
<keyword evidence="3" id="KW-0963">Cytoplasm</keyword>
<comment type="similarity">
    <text evidence="2">Belongs to the peptidase C65 family. Otulin subfamily.</text>
</comment>
<dbReference type="InterPro" id="IPR023235">
    <property type="entry name" value="FAM105"/>
</dbReference>
<evidence type="ECO:0000256" key="1">
    <source>
        <dbReference type="ARBA" id="ARBA00004496"/>
    </source>
</evidence>
<reference evidence="4 5" key="1">
    <citation type="submission" date="2023-05" db="EMBL/GenBank/DDBJ databases">
        <title>B98-5 Cell Line De Novo Hybrid Assembly: An Optical Mapping Approach.</title>
        <authorList>
            <person name="Kananen K."/>
            <person name="Auerbach J.A."/>
            <person name="Kautto E."/>
            <person name="Blachly J.S."/>
        </authorList>
    </citation>
    <scope>NUCLEOTIDE SEQUENCE [LARGE SCALE GENOMIC DNA]</scope>
    <source>
        <strain evidence="4">B95-8</strain>
        <tissue evidence="4">Cell line</tissue>
    </source>
</reference>
<evidence type="ECO:0000256" key="3">
    <source>
        <dbReference type="ARBA" id="ARBA00022490"/>
    </source>
</evidence>
<accession>A0ABQ9W7P0</accession>
<dbReference type="PANTHER" id="PTHR33662">
    <property type="entry name" value="OTU DEUBIQUITINASE WITH LINEAR LINKAGE-SPECIFICITY A-RELATED"/>
    <property type="match status" value="1"/>
</dbReference>
<proteinExistence type="inferred from homology"/>
<dbReference type="Pfam" id="PF16218">
    <property type="entry name" value="Peptidase_C101"/>
    <property type="match status" value="4"/>
</dbReference>
<organism evidence="4 5">
    <name type="scientific">Saguinus oedipus</name>
    <name type="common">Cotton-top tamarin</name>
    <name type="synonym">Oedipomidas oedipus</name>
    <dbReference type="NCBI Taxonomy" id="9490"/>
    <lineage>
        <taxon>Eukaryota</taxon>
        <taxon>Metazoa</taxon>
        <taxon>Chordata</taxon>
        <taxon>Craniata</taxon>
        <taxon>Vertebrata</taxon>
        <taxon>Euteleostomi</taxon>
        <taxon>Mammalia</taxon>
        <taxon>Eutheria</taxon>
        <taxon>Euarchontoglires</taxon>
        <taxon>Primates</taxon>
        <taxon>Haplorrhini</taxon>
        <taxon>Platyrrhini</taxon>
        <taxon>Cebidae</taxon>
        <taxon>Callitrichinae</taxon>
        <taxon>Saguinus</taxon>
    </lineage>
</organism>
<gene>
    <name evidence="4" type="ORF">P7K49_004528</name>
</gene>
<name>A0ABQ9W7P0_SAGOE</name>
<evidence type="ECO:0008006" key="6">
    <source>
        <dbReference type="Google" id="ProtNLM"/>
    </source>
</evidence>
<comment type="caution">
    <text evidence="4">The sequence shown here is derived from an EMBL/GenBank/DDBJ whole genome shotgun (WGS) entry which is preliminary data.</text>
</comment>